<evidence type="ECO:0000313" key="7">
    <source>
        <dbReference type="EMBL" id="KVH97456.1"/>
    </source>
</evidence>
<organism evidence="7 8">
    <name type="scientific">Cynara cardunculus var. scolymus</name>
    <name type="common">Globe artichoke</name>
    <name type="synonym">Cynara scolymus</name>
    <dbReference type="NCBI Taxonomy" id="59895"/>
    <lineage>
        <taxon>Eukaryota</taxon>
        <taxon>Viridiplantae</taxon>
        <taxon>Streptophyta</taxon>
        <taxon>Embryophyta</taxon>
        <taxon>Tracheophyta</taxon>
        <taxon>Spermatophyta</taxon>
        <taxon>Magnoliopsida</taxon>
        <taxon>eudicotyledons</taxon>
        <taxon>Gunneridae</taxon>
        <taxon>Pentapetalae</taxon>
        <taxon>asterids</taxon>
        <taxon>campanulids</taxon>
        <taxon>Asterales</taxon>
        <taxon>Asteraceae</taxon>
        <taxon>Carduoideae</taxon>
        <taxon>Cardueae</taxon>
        <taxon>Carduinae</taxon>
        <taxon>Cynara</taxon>
    </lineage>
</organism>
<evidence type="ECO:0000256" key="3">
    <source>
        <dbReference type="ARBA" id="ARBA00024186"/>
    </source>
</evidence>
<keyword evidence="8" id="KW-1185">Reference proteome</keyword>
<evidence type="ECO:0000256" key="1">
    <source>
        <dbReference type="ARBA" id="ARBA00023054"/>
    </source>
</evidence>
<dbReference type="GO" id="GO:0006997">
    <property type="term" value="P:nucleus organization"/>
    <property type="evidence" value="ECO:0007669"/>
    <property type="project" value="InterPro"/>
</dbReference>
<evidence type="ECO:0000256" key="5">
    <source>
        <dbReference type="SAM" id="Coils"/>
    </source>
</evidence>
<evidence type="ECO:0000313" key="8">
    <source>
        <dbReference type="Proteomes" id="UP000243975"/>
    </source>
</evidence>
<reference evidence="7 8" key="1">
    <citation type="journal article" date="2016" name="Sci. Rep.">
        <title>The genome sequence of the outbreeding globe artichoke constructed de novo incorporating a phase-aware low-pass sequencing strategy of F1 progeny.</title>
        <authorList>
            <person name="Scaglione D."/>
            <person name="Reyes-Chin-Wo S."/>
            <person name="Acquadro A."/>
            <person name="Froenicke L."/>
            <person name="Portis E."/>
            <person name="Beitel C."/>
            <person name="Tirone M."/>
            <person name="Mauro R."/>
            <person name="Lo Monaco A."/>
            <person name="Mauromicale G."/>
            <person name="Faccioli P."/>
            <person name="Cattivelli L."/>
            <person name="Rieseberg L."/>
            <person name="Michelmore R."/>
            <person name="Lanteri S."/>
        </authorList>
    </citation>
    <scope>NUCLEOTIDE SEQUENCE [LARGE SCALE GENOMIC DNA]</scope>
    <source>
        <strain evidence="7">2C</strain>
    </source>
</reference>
<feature type="compositionally biased region" description="Polar residues" evidence="6">
    <location>
        <begin position="1141"/>
        <end position="1154"/>
    </location>
</feature>
<feature type="region of interest" description="Disordered" evidence="6">
    <location>
        <begin position="410"/>
        <end position="436"/>
    </location>
</feature>
<proteinExistence type="inferred from homology"/>
<feature type="compositionally biased region" description="Basic residues" evidence="6">
    <location>
        <begin position="930"/>
        <end position="939"/>
    </location>
</feature>
<dbReference type="Gramene" id="KVH97456">
    <property type="protein sequence ID" value="KVH97456"/>
    <property type="gene ID" value="Ccrd_000387"/>
</dbReference>
<dbReference type="Proteomes" id="UP000243975">
    <property type="component" value="Unassembled WGS sequence"/>
</dbReference>
<dbReference type="EMBL" id="LEKV01003831">
    <property type="protein sequence ID" value="KVH97456.1"/>
    <property type="molecule type" value="Genomic_DNA"/>
</dbReference>
<comment type="caution">
    <text evidence="7">The sequence shown here is derived from an EMBL/GenBank/DDBJ whole genome shotgun (WGS) entry which is preliminary data.</text>
</comment>
<protein>
    <recommendedName>
        <fullName evidence="9">Nuclear matrix constituent protein 1-like protein</fullName>
    </recommendedName>
</protein>
<accession>A0A103XVA1</accession>
<dbReference type="PANTHER" id="PTHR31908">
    <property type="entry name" value="PROTEIN CROWDED NUCLEI 4"/>
    <property type="match status" value="1"/>
</dbReference>
<evidence type="ECO:0000256" key="6">
    <source>
        <dbReference type="SAM" id="MobiDB-lite"/>
    </source>
</evidence>
<evidence type="ECO:0008006" key="9">
    <source>
        <dbReference type="Google" id="ProtNLM"/>
    </source>
</evidence>
<feature type="compositionally biased region" description="Acidic residues" evidence="6">
    <location>
        <begin position="1155"/>
        <end position="1176"/>
    </location>
</feature>
<dbReference type="PANTHER" id="PTHR31908:SF9">
    <property type="entry name" value="PROTEIN CROWDED NUCLEI 3"/>
    <property type="match status" value="1"/>
</dbReference>
<feature type="region of interest" description="Disordered" evidence="6">
    <location>
        <begin position="1138"/>
        <end position="1176"/>
    </location>
</feature>
<feature type="coiled-coil region" evidence="5">
    <location>
        <begin position="483"/>
        <end position="590"/>
    </location>
</feature>
<feature type="region of interest" description="Disordered" evidence="6">
    <location>
        <begin position="1"/>
        <end position="48"/>
    </location>
</feature>
<dbReference type="AlphaFoldDB" id="A0A103XVA1"/>
<keyword evidence="1 5" id="KW-0175">Coiled coil</keyword>
<evidence type="ECO:0000256" key="4">
    <source>
        <dbReference type="ARBA" id="ARBA00024208"/>
    </source>
</evidence>
<feature type="coiled-coil region" evidence="5">
    <location>
        <begin position="632"/>
        <end position="720"/>
    </location>
</feature>
<feature type="compositionally biased region" description="Basic and acidic residues" evidence="6">
    <location>
        <begin position="19"/>
        <end position="28"/>
    </location>
</feature>
<feature type="non-terminal residue" evidence="7">
    <location>
        <position position="1"/>
    </location>
</feature>
<name>A0A103XVA1_CYNCS</name>
<feature type="compositionally biased region" description="Polar residues" evidence="6">
    <location>
        <begin position="906"/>
        <end position="927"/>
    </location>
</feature>
<gene>
    <name evidence="7" type="ORF">Ccrd_000387</name>
</gene>
<sequence>MFTTQQRVTRSPLPITPRTDGRKTDNTTRHVSGKGKAVAFIDGPSPPPPPPLGLLNENRASAVVESGDLDDWRRFKEAGLLDEATMERKDREALVEKTARLEKELFDYQYNMGLLLIENKELTANNEELREALAEIQEVVKREEAAHLMAVSEVERRADNLKKALDFEKRCRADLEKALHECDEENKQIKLRSQTNLADANTLVAGIADKSREVEEKMHEADARLAEVNRKSLELDRRVQELETRESVFRIERQSFIAGREAWEDTSSKHKEDLQEWERKLQEGEQRLCEGRRIINAREEKVNGIERSLKEKEKELEGVHNKIELSILASKKTEDDAKRRLLSLIVKEEQAESIRKNLEIKEKELLDLTEKLTAKERRDFDLEMEEKRKSIEDDMRSKVEAIEQKEAEINHKEEKVKKQEQALEKKSERLNEKERELDMMLRELREKEKSNKAETKKMEMDKKQVLADKESLEILKVHTEKVRDEITQKEVQIREEIEKLRITEDERTAFARLQLELKEELEKCRHQKELIMKEVDDLRKDRMKFEGEWEALDEKRSAITKELREFGEQKEALEKLRQSEEEKLEMEKLATKDYIRRELEAVKLERETFAATMKHEQSLLTERAENEHRQLLHDFEQRKRDLEVDLQNRRMEMEKNMQEREKAFEEEREKELTNISYLKEVVRKDMEEVKSERRRIDGEKKEIAENNQRLEENQLEMHKDIDELGVLSKKIKDQREEFINERNRFLAFVERLKNCGDCGEITRSYQLSDLQLVEIGDDSPLPKTRYDISGRSEGILAASNEATAPNNLRSPSNGGLVSWLKKSVTVFKLSPHRTTEHENDEILEQPLPAEVIVDREVEHSSMPADTGGGDRDQQEPLGIGYDSRYAELPTHDVKREVDHRLPLASDDQSYRVSQTPEAPEASQQSEMRSGRSKPVRKPKVGAGKNRTVRAVAEEVSFEVNTSKEVNEDSPRTSSYAGKRGGPTARKRSHAQTSLVIGSEMDAADSEVQSESVTTGGRRKRRQTVAPAAQTPGERRYNLRRHKTGDVAPQPQASGDNRKKKGVSATSSKNEVTQKRETASALGTEVASEDGSTAMVHVTTSKRVDTEILDTAFKTPGDIVGSSGAVKFVENTEIIEEVNVTHEGSNLDESQNLYNNEDDGQDDDDDDDDDDNDGSDQ</sequence>
<dbReference type="STRING" id="59895.A0A103XVA1"/>
<dbReference type="GO" id="GO:0005652">
    <property type="term" value="C:nuclear lamina"/>
    <property type="evidence" value="ECO:0007669"/>
    <property type="project" value="UniProtKB-SubCell"/>
</dbReference>
<feature type="region of interest" description="Disordered" evidence="6">
    <location>
        <begin position="894"/>
        <end position="1093"/>
    </location>
</feature>
<dbReference type="InterPro" id="IPR040418">
    <property type="entry name" value="CRWN"/>
</dbReference>
<keyword evidence="2" id="KW-0539">Nucleus</keyword>
<dbReference type="OMA" id="QLENHQF"/>
<evidence type="ECO:0000256" key="2">
    <source>
        <dbReference type="ARBA" id="ARBA00023242"/>
    </source>
</evidence>
<comment type="similarity">
    <text evidence="4">Belongs to the CRWN family.</text>
</comment>
<comment type="subcellular location">
    <subcellularLocation>
        <location evidence="3">Nucleus lamina</location>
    </subcellularLocation>
</comment>